<evidence type="ECO:0000256" key="6">
    <source>
        <dbReference type="ARBA" id="ARBA00023136"/>
    </source>
</evidence>
<feature type="transmembrane region" description="Helical" evidence="7">
    <location>
        <begin position="173"/>
        <end position="194"/>
    </location>
</feature>
<dbReference type="Gene3D" id="1.10.3720.10">
    <property type="entry name" value="MetI-like"/>
    <property type="match status" value="1"/>
</dbReference>
<dbReference type="OrthoDB" id="9797472at2"/>
<dbReference type="PANTHER" id="PTHR43386">
    <property type="entry name" value="OLIGOPEPTIDE TRANSPORT SYSTEM PERMEASE PROTEIN APPC"/>
    <property type="match status" value="1"/>
</dbReference>
<feature type="transmembrane region" description="Helical" evidence="7">
    <location>
        <begin position="63"/>
        <end position="88"/>
    </location>
</feature>
<dbReference type="AlphaFoldDB" id="A0A317L0Y5"/>
<proteinExistence type="inferred from homology"/>
<sequence>MTRKFWVPAIILLLFFLFPFLISGERFSIHLMEKNQAPSFSHLFGTDWLGRDMFFRTWKALQLSIGIGLLTAILSTICSFFMSTLAMLNQPMDRIISWLVDLFLSLPHLVTLLLISFTLGGGMKGVVIGLVLTHWPSLTRILRAEMLQLQQTTYVQMSKKLGKGFWWRAWHHFVPHILPQMLVGITVIFPHAILHEASITFLGFGLSAEQPAIGIILSESMQYLSSGMWWLAFFPGFVLLIVIVLFQLTAKGLRNSLEKDYSYGQITRN</sequence>
<name>A0A317L0Y5_9BACI</name>
<dbReference type="RefSeq" id="WP_109983713.1">
    <property type="nucleotide sequence ID" value="NZ_QGTD01000005.1"/>
</dbReference>
<organism evidence="9 10">
    <name type="scientific">Gracilibacillus dipsosauri</name>
    <dbReference type="NCBI Taxonomy" id="178340"/>
    <lineage>
        <taxon>Bacteria</taxon>
        <taxon>Bacillati</taxon>
        <taxon>Bacillota</taxon>
        <taxon>Bacilli</taxon>
        <taxon>Bacillales</taxon>
        <taxon>Bacillaceae</taxon>
        <taxon>Gracilibacillus</taxon>
    </lineage>
</organism>
<evidence type="ECO:0000256" key="5">
    <source>
        <dbReference type="ARBA" id="ARBA00022989"/>
    </source>
</evidence>
<evidence type="ECO:0000256" key="7">
    <source>
        <dbReference type="RuleBase" id="RU363032"/>
    </source>
</evidence>
<dbReference type="PANTHER" id="PTHR43386:SF23">
    <property type="entry name" value="ABC TRANSPORTER"/>
    <property type="match status" value="1"/>
</dbReference>
<comment type="caution">
    <text evidence="9">The sequence shown here is derived from an EMBL/GenBank/DDBJ whole genome shotgun (WGS) entry which is preliminary data.</text>
</comment>
<dbReference type="CDD" id="cd06261">
    <property type="entry name" value="TM_PBP2"/>
    <property type="match status" value="1"/>
</dbReference>
<dbReference type="Pfam" id="PF00528">
    <property type="entry name" value="BPD_transp_1"/>
    <property type="match status" value="1"/>
</dbReference>
<evidence type="ECO:0000256" key="2">
    <source>
        <dbReference type="ARBA" id="ARBA00022448"/>
    </source>
</evidence>
<protein>
    <submittedName>
        <fullName evidence="9">ABC transporter permease</fullName>
    </submittedName>
</protein>
<dbReference type="PROSITE" id="PS50928">
    <property type="entry name" value="ABC_TM1"/>
    <property type="match status" value="1"/>
</dbReference>
<dbReference type="InterPro" id="IPR035906">
    <property type="entry name" value="MetI-like_sf"/>
</dbReference>
<feature type="transmembrane region" description="Helical" evidence="7">
    <location>
        <begin position="228"/>
        <end position="249"/>
    </location>
</feature>
<evidence type="ECO:0000313" key="10">
    <source>
        <dbReference type="Proteomes" id="UP000245624"/>
    </source>
</evidence>
<reference evidence="9 10" key="1">
    <citation type="submission" date="2018-05" db="EMBL/GenBank/DDBJ databases">
        <title>Genomic analysis of Gracilibacillus dipsosauri DD1 reveals novel features of a salt-tolerant amylase.</title>
        <authorList>
            <person name="Deutch C.E."/>
            <person name="Yang S."/>
        </authorList>
    </citation>
    <scope>NUCLEOTIDE SEQUENCE [LARGE SCALE GENOMIC DNA]</scope>
    <source>
        <strain evidence="9 10">DD1</strain>
    </source>
</reference>
<dbReference type="Proteomes" id="UP000245624">
    <property type="component" value="Unassembled WGS sequence"/>
</dbReference>
<dbReference type="SUPFAM" id="SSF161098">
    <property type="entry name" value="MetI-like"/>
    <property type="match status" value="1"/>
</dbReference>
<feature type="domain" description="ABC transmembrane type-1" evidence="8">
    <location>
        <begin position="61"/>
        <end position="250"/>
    </location>
</feature>
<dbReference type="InterPro" id="IPR050366">
    <property type="entry name" value="BP-dependent_transpt_permease"/>
</dbReference>
<feature type="transmembrane region" description="Helical" evidence="7">
    <location>
        <begin position="6"/>
        <end position="24"/>
    </location>
</feature>
<comment type="subcellular location">
    <subcellularLocation>
        <location evidence="1 7">Cell membrane</location>
        <topology evidence="1 7">Multi-pass membrane protein</topology>
    </subcellularLocation>
</comment>
<evidence type="ECO:0000256" key="4">
    <source>
        <dbReference type="ARBA" id="ARBA00022692"/>
    </source>
</evidence>
<keyword evidence="6 7" id="KW-0472">Membrane</keyword>
<keyword evidence="2 7" id="KW-0813">Transport</keyword>
<gene>
    <name evidence="9" type="ORF">DLJ74_05785</name>
</gene>
<keyword evidence="3" id="KW-1003">Cell membrane</keyword>
<keyword evidence="4 7" id="KW-0812">Transmembrane</keyword>
<comment type="similarity">
    <text evidence="7">Belongs to the binding-protein-dependent transport system permease family.</text>
</comment>
<dbReference type="EMBL" id="QGTD01000005">
    <property type="protein sequence ID" value="PWU69481.1"/>
    <property type="molecule type" value="Genomic_DNA"/>
</dbReference>
<dbReference type="InterPro" id="IPR000515">
    <property type="entry name" value="MetI-like"/>
</dbReference>
<keyword evidence="5 7" id="KW-1133">Transmembrane helix</keyword>
<evidence type="ECO:0000313" key="9">
    <source>
        <dbReference type="EMBL" id="PWU69481.1"/>
    </source>
</evidence>
<keyword evidence="10" id="KW-1185">Reference proteome</keyword>
<dbReference type="GO" id="GO:0005886">
    <property type="term" value="C:plasma membrane"/>
    <property type="evidence" value="ECO:0007669"/>
    <property type="project" value="UniProtKB-SubCell"/>
</dbReference>
<accession>A0A317L0Y5</accession>
<evidence type="ECO:0000256" key="1">
    <source>
        <dbReference type="ARBA" id="ARBA00004651"/>
    </source>
</evidence>
<dbReference type="GO" id="GO:0055085">
    <property type="term" value="P:transmembrane transport"/>
    <property type="evidence" value="ECO:0007669"/>
    <property type="project" value="InterPro"/>
</dbReference>
<evidence type="ECO:0000256" key="3">
    <source>
        <dbReference type="ARBA" id="ARBA00022475"/>
    </source>
</evidence>
<evidence type="ECO:0000259" key="8">
    <source>
        <dbReference type="PROSITE" id="PS50928"/>
    </source>
</evidence>